<organism evidence="2 3">
    <name type="scientific">Moritella yayanosii</name>
    <dbReference type="NCBI Taxonomy" id="69539"/>
    <lineage>
        <taxon>Bacteria</taxon>
        <taxon>Pseudomonadati</taxon>
        <taxon>Pseudomonadota</taxon>
        <taxon>Gammaproteobacteria</taxon>
        <taxon>Alteromonadales</taxon>
        <taxon>Moritellaceae</taxon>
        <taxon>Moritella</taxon>
    </lineage>
</organism>
<feature type="chain" id="PRO_5016335251" evidence="1">
    <location>
        <begin position="23"/>
        <end position="232"/>
    </location>
</feature>
<dbReference type="GO" id="GO:0006974">
    <property type="term" value="P:DNA damage response"/>
    <property type="evidence" value="ECO:0007669"/>
    <property type="project" value="TreeGrafter"/>
</dbReference>
<evidence type="ECO:0000256" key="1">
    <source>
        <dbReference type="SAM" id="SignalP"/>
    </source>
</evidence>
<dbReference type="AlphaFoldDB" id="A0A330LK41"/>
<sequence length="232" mass="25641">MNRYLLATVLTASSFISTSLMAADVSFPHIETTGIGEIVTSPDMAVFSVQVSEIRKSAKDAKSAVDKVIAAFNKRLEDEGVARIDIESTNITLRPEYQYKKDSKPELIGYRANRNVNVTVRDLAKLNSYLDGALGDGINSITHIKLKVSDESKFIEQARQAAILDAKEKAASLAKGFGENVGGVWKITYRTSPRPTLMRSMEMDSSANIESTYQDAKIIIRDQVDVVFRLED</sequence>
<dbReference type="PANTHER" id="PTHR34387:SF1">
    <property type="entry name" value="PERIPLASMIC IMMUNOGENIC PROTEIN"/>
    <property type="match status" value="1"/>
</dbReference>
<dbReference type="KEGG" id="mya:MORIYA_0752"/>
<dbReference type="InterPro" id="IPR007497">
    <property type="entry name" value="SIMPL/DUF541"/>
</dbReference>
<protein>
    <submittedName>
        <fullName evidence="2">Oxidative stress defense protein</fullName>
    </submittedName>
</protein>
<name>A0A330LK41_9GAMM</name>
<proteinExistence type="predicted"/>
<keyword evidence="3" id="KW-1185">Reference proteome</keyword>
<gene>
    <name evidence="2" type="ORF">MORIYA_0752</name>
</gene>
<accession>A0A330LK41</accession>
<dbReference type="PANTHER" id="PTHR34387">
    <property type="entry name" value="SLR1258 PROTEIN"/>
    <property type="match status" value="1"/>
</dbReference>
<dbReference type="Gene3D" id="3.30.70.2970">
    <property type="entry name" value="Protein of unknown function (DUF541), domain 2"/>
    <property type="match status" value="1"/>
</dbReference>
<dbReference type="EMBL" id="LS483250">
    <property type="protein sequence ID" value="SQD77230.1"/>
    <property type="molecule type" value="Genomic_DNA"/>
</dbReference>
<dbReference type="RefSeq" id="WP_112712754.1">
    <property type="nucleotide sequence ID" value="NZ_LS483250.1"/>
</dbReference>
<dbReference type="OrthoDB" id="5985609at2"/>
<evidence type="ECO:0000313" key="2">
    <source>
        <dbReference type="EMBL" id="SQD77230.1"/>
    </source>
</evidence>
<dbReference type="NCBIfam" id="NF008299">
    <property type="entry name" value="PRK11087.1"/>
    <property type="match status" value="1"/>
</dbReference>
<feature type="signal peptide" evidence="1">
    <location>
        <begin position="1"/>
        <end position="22"/>
    </location>
</feature>
<keyword evidence="1" id="KW-0732">Signal</keyword>
<dbReference type="Proteomes" id="UP000250163">
    <property type="component" value="Chromosome MORIYA"/>
</dbReference>
<dbReference type="Gene3D" id="3.30.110.170">
    <property type="entry name" value="Protein of unknown function (DUF541), domain 1"/>
    <property type="match status" value="1"/>
</dbReference>
<evidence type="ECO:0000313" key="3">
    <source>
        <dbReference type="Proteomes" id="UP000250163"/>
    </source>
</evidence>
<dbReference type="InterPro" id="IPR052022">
    <property type="entry name" value="26kDa_periplasmic_antigen"/>
</dbReference>
<reference evidence="3" key="1">
    <citation type="submission" date="2018-05" db="EMBL/GenBank/DDBJ databases">
        <authorList>
            <person name="Cea G.-C."/>
            <person name="William W."/>
        </authorList>
    </citation>
    <scope>NUCLEOTIDE SEQUENCE [LARGE SCALE GENOMIC DNA]</scope>
    <source>
        <strain evidence="3">DB21MT 5</strain>
    </source>
</reference>
<dbReference type="Pfam" id="PF04402">
    <property type="entry name" value="SIMPL"/>
    <property type="match status" value="1"/>
</dbReference>